<dbReference type="PANTHER" id="PTHR37817">
    <property type="entry name" value="N-ACETYLTRANSFERASE EIS"/>
    <property type="match status" value="1"/>
</dbReference>
<comment type="caution">
    <text evidence="1">The sequence shown here is derived from an EMBL/GenBank/DDBJ whole genome shotgun (WGS) entry which is preliminary data.</text>
</comment>
<organism evidence="1 2">
    <name type="scientific">Aminicella lysinilytica</name>
    <dbReference type="NCBI Taxonomy" id="433323"/>
    <lineage>
        <taxon>Bacteria</taxon>
        <taxon>Bacillati</taxon>
        <taxon>Bacillota</taxon>
        <taxon>Clostridia</taxon>
        <taxon>Peptostreptococcales</taxon>
        <taxon>Anaerovoracaceae</taxon>
        <taxon>Aminicella</taxon>
    </lineage>
</organism>
<sequence>MREFAEINRASVDDYLDVCFSAYKGMGRVDEKRTEYLRNNVLADIDDAYDSRFFGLYENSQMIAAMKIVDLSMNIFGKLQQATGLMSMAIRPEFVNGEVVSQMISYFESFVKDSDSNIALLFPGSVEVSKKYGYGNGTRMEEYNIPIQDLPAADDISKLRFLTKEDLWNTLKYHENFARHNHTALMKCIQEIRDMQNDADILRISYVDNGHIRGYISYKFVVDEEGQCLSRHIAVDEMVYESRDILKCLLGYLKIYAKDADHVTLDTEEENFTELLNIKEDADAPRELIVSDMRGVMGKVLSPMKFVAHTKYRKLPLANIIVEIEISDEMAGMDKAMKLRFSEDRVNGCSRWSVAQADVTADVKLQCTGAAATSLMLGTVRLPSLIRSGQAKISDSQYTLLLDKLFYSGDECDAEPEQLNS</sequence>
<name>A0A4R6Q5S3_9FIRM</name>
<dbReference type="AlphaFoldDB" id="A0A4R6Q5S3"/>
<reference evidence="1 2" key="1">
    <citation type="submission" date="2019-03" db="EMBL/GenBank/DDBJ databases">
        <title>Genomic Encyclopedia of Type Strains, Phase IV (KMG-IV): sequencing the most valuable type-strain genomes for metagenomic binning, comparative biology and taxonomic classification.</title>
        <authorList>
            <person name="Goeker M."/>
        </authorList>
    </citation>
    <scope>NUCLEOTIDE SEQUENCE [LARGE SCALE GENOMIC DNA]</scope>
    <source>
        <strain evidence="1 2">DSM 28287</strain>
    </source>
</reference>
<evidence type="ECO:0000313" key="2">
    <source>
        <dbReference type="Proteomes" id="UP000295500"/>
    </source>
</evidence>
<dbReference type="SUPFAM" id="SSF55729">
    <property type="entry name" value="Acyl-CoA N-acyltransferases (Nat)"/>
    <property type="match status" value="1"/>
</dbReference>
<dbReference type="InterPro" id="IPR051554">
    <property type="entry name" value="Acetyltransferase_Eis"/>
</dbReference>
<proteinExistence type="predicted"/>
<dbReference type="InterPro" id="IPR016181">
    <property type="entry name" value="Acyl_CoA_acyltransferase"/>
</dbReference>
<dbReference type="EMBL" id="SNXO01000016">
    <property type="protein sequence ID" value="TDP56349.1"/>
    <property type="molecule type" value="Genomic_DNA"/>
</dbReference>
<evidence type="ECO:0000313" key="1">
    <source>
        <dbReference type="EMBL" id="TDP56349.1"/>
    </source>
</evidence>
<dbReference type="Proteomes" id="UP000295500">
    <property type="component" value="Unassembled WGS sequence"/>
</dbReference>
<dbReference type="Pfam" id="PF13527">
    <property type="entry name" value="Acetyltransf_9"/>
    <property type="match status" value="1"/>
</dbReference>
<protein>
    <submittedName>
        <fullName evidence="1">Putative acetyltransferase</fullName>
    </submittedName>
</protein>
<keyword evidence="2" id="KW-1185">Reference proteome</keyword>
<dbReference type="PANTHER" id="PTHR37817:SF1">
    <property type="entry name" value="N-ACETYLTRANSFERASE EIS"/>
    <property type="match status" value="1"/>
</dbReference>
<dbReference type="GO" id="GO:0034069">
    <property type="term" value="F:aminoglycoside N-acetyltransferase activity"/>
    <property type="evidence" value="ECO:0007669"/>
    <property type="project" value="TreeGrafter"/>
</dbReference>
<accession>A0A4R6Q5S3</accession>
<dbReference type="Gene3D" id="3.40.630.30">
    <property type="match status" value="2"/>
</dbReference>
<dbReference type="GO" id="GO:0030649">
    <property type="term" value="P:aminoglycoside antibiotic catabolic process"/>
    <property type="evidence" value="ECO:0007669"/>
    <property type="project" value="TreeGrafter"/>
</dbReference>
<keyword evidence="1" id="KW-0808">Transferase</keyword>
<gene>
    <name evidence="1" type="ORF">EV211_11612</name>
</gene>